<dbReference type="InterPro" id="IPR014031">
    <property type="entry name" value="Ketoacyl_synth_C"/>
</dbReference>
<evidence type="ECO:0000256" key="2">
    <source>
        <dbReference type="ARBA" id="ARBA00022553"/>
    </source>
</evidence>
<dbReference type="EMBL" id="MRCU01000001">
    <property type="protein sequence ID" value="RKK29936.1"/>
    <property type="molecule type" value="Genomic_DNA"/>
</dbReference>
<dbReference type="GO" id="GO:0006633">
    <property type="term" value="P:fatty acid biosynthetic process"/>
    <property type="evidence" value="ECO:0007669"/>
    <property type="project" value="InterPro"/>
</dbReference>
<evidence type="ECO:0000259" key="6">
    <source>
        <dbReference type="PROSITE" id="PS52004"/>
    </source>
</evidence>
<evidence type="ECO:0000256" key="1">
    <source>
        <dbReference type="ARBA" id="ARBA00022450"/>
    </source>
</evidence>
<comment type="caution">
    <text evidence="7">The sequence shown here is derived from an EMBL/GenBank/DDBJ whole genome shotgun (WGS) entry which is preliminary data.</text>
</comment>
<dbReference type="SMART" id="SM00825">
    <property type="entry name" value="PKS_KS"/>
    <property type="match status" value="1"/>
</dbReference>
<dbReference type="InterPro" id="IPR014030">
    <property type="entry name" value="Ketoacyl_synth_N"/>
</dbReference>
<reference evidence="7" key="1">
    <citation type="journal article" date="2018" name="Sci. Rep.">
        <title>Characterisation of pathogen-specific regions and novel effector candidates in Fusarium oxysporum f. sp. cepae.</title>
        <authorList>
            <person name="Armitage A.D."/>
            <person name="Taylor A."/>
            <person name="Sobczyk M.K."/>
            <person name="Baxter L."/>
            <person name="Greenfield B.P."/>
            <person name="Bates H.J."/>
            <person name="Wilson F."/>
            <person name="Jackson A.C."/>
            <person name="Ott S."/>
            <person name="Harrison R.J."/>
            <person name="Clarkson J.P."/>
        </authorList>
    </citation>
    <scope>NUCLEOTIDE SEQUENCE [LARGE SCALE GENOMIC DNA]</scope>
    <source>
        <strain evidence="7">FoC_Fus2</strain>
    </source>
</reference>
<dbReference type="CDD" id="cd00833">
    <property type="entry name" value="PKS"/>
    <property type="match status" value="1"/>
</dbReference>
<evidence type="ECO:0000256" key="4">
    <source>
        <dbReference type="ARBA" id="ARBA00023002"/>
    </source>
</evidence>
<name>A0A3L6P9I2_FUSOX</name>
<dbReference type="PANTHER" id="PTHR43775">
    <property type="entry name" value="FATTY ACID SYNTHASE"/>
    <property type="match status" value="1"/>
</dbReference>
<dbReference type="Pfam" id="PF00109">
    <property type="entry name" value="ketoacyl-synt"/>
    <property type="match status" value="2"/>
</dbReference>
<dbReference type="InterPro" id="IPR018201">
    <property type="entry name" value="Ketoacyl_synth_AS"/>
</dbReference>
<feature type="domain" description="Ketosynthase family 3 (KS3)" evidence="6">
    <location>
        <begin position="1"/>
        <end position="348"/>
    </location>
</feature>
<dbReference type="InterPro" id="IPR050091">
    <property type="entry name" value="PKS_NRPS_Biosynth_Enz"/>
</dbReference>
<evidence type="ECO:0000256" key="5">
    <source>
        <dbReference type="RuleBase" id="RU003694"/>
    </source>
</evidence>
<protein>
    <recommendedName>
        <fullName evidence="6">Ketosynthase family 3 (KS3) domain-containing protein</fullName>
    </recommendedName>
</protein>
<dbReference type="Gene3D" id="3.40.47.10">
    <property type="match status" value="2"/>
</dbReference>
<evidence type="ECO:0000313" key="7">
    <source>
        <dbReference type="EMBL" id="RKK29936.1"/>
    </source>
</evidence>
<gene>
    <name evidence="7" type="ORF">BFJ65_g1843</name>
</gene>
<dbReference type="PROSITE" id="PS52004">
    <property type="entry name" value="KS3_2"/>
    <property type="match status" value="1"/>
</dbReference>
<accession>A0A3L6P9I2</accession>
<dbReference type="AlphaFoldDB" id="A0A3L6P9I2"/>
<dbReference type="GO" id="GO:0004312">
    <property type="term" value="F:fatty acid synthase activity"/>
    <property type="evidence" value="ECO:0007669"/>
    <property type="project" value="TreeGrafter"/>
</dbReference>
<organism evidence="7">
    <name type="scientific">Fusarium oxysporum f. sp. cepae</name>
    <dbReference type="NCBI Taxonomy" id="396571"/>
    <lineage>
        <taxon>Eukaryota</taxon>
        <taxon>Fungi</taxon>
        <taxon>Dikarya</taxon>
        <taxon>Ascomycota</taxon>
        <taxon>Pezizomycotina</taxon>
        <taxon>Sordariomycetes</taxon>
        <taxon>Hypocreomycetidae</taxon>
        <taxon>Hypocreales</taxon>
        <taxon>Nectriaceae</taxon>
        <taxon>Fusarium</taxon>
        <taxon>Fusarium oxysporum species complex</taxon>
    </lineage>
</organism>
<dbReference type="Pfam" id="PF02801">
    <property type="entry name" value="Ketoacyl-synt_C"/>
    <property type="match status" value="1"/>
</dbReference>
<dbReference type="Proteomes" id="UP000270866">
    <property type="component" value="Chromosome 1"/>
</dbReference>
<keyword evidence="4" id="KW-0560">Oxidoreductase</keyword>
<keyword evidence="1" id="KW-0596">Phosphopantetheine</keyword>
<keyword evidence="2" id="KW-0597">Phosphoprotein</keyword>
<dbReference type="PROSITE" id="PS00606">
    <property type="entry name" value="KS3_1"/>
    <property type="match status" value="1"/>
</dbReference>
<dbReference type="GO" id="GO:0016491">
    <property type="term" value="F:oxidoreductase activity"/>
    <property type="evidence" value="ECO:0007669"/>
    <property type="project" value="UniProtKB-KW"/>
</dbReference>
<dbReference type="PANTHER" id="PTHR43775:SF29">
    <property type="entry name" value="ASPERFURANONE POLYKETIDE SYNTHASE AFOG-RELATED"/>
    <property type="match status" value="1"/>
</dbReference>
<dbReference type="SUPFAM" id="SSF53901">
    <property type="entry name" value="Thiolase-like"/>
    <property type="match status" value="1"/>
</dbReference>
<dbReference type="GO" id="GO:0004315">
    <property type="term" value="F:3-oxoacyl-[acyl-carrier-protein] synthase activity"/>
    <property type="evidence" value="ECO:0007669"/>
    <property type="project" value="InterPro"/>
</dbReference>
<dbReference type="GO" id="GO:0044550">
    <property type="term" value="P:secondary metabolite biosynthetic process"/>
    <property type="evidence" value="ECO:0007669"/>
    <property type="project" value="TreeGrafter"/>
</dbReference>
<proteinExistence type="inferred from homology"/>
<comment type="similarity">
    <text evidence="5">Belongs to the thiolase-like superfamily. Beta-ketoacyl-ACP synthases family.</text>
</comment>
<keyword evidence="3 5" id="KW-0808">Transferase</keyword>
<sequence>MSDIAIVGYSFKLPQGVEDDDAFWDVLENRRNLMTDWPESRVKTDSFTRGHFINDDVAAIDAPFFSLTAKEASARDPMQRWTLETTYHAFENAVTGSTVSGIIPNRVSWYFGLRGPSIHVNTACSSSLSAVDMACKALKSGDASCVLANQGFLSPDGVCYSFDERVNGYARGEGVIAVVLKPVQAAIENGDMIRGVIRSIGSNQDGHTPILTQPSSQSQEDLIRHVYTQAGLSMSETRYVEAHGTDTPVGDPIKVKAIRRCFQMHRSPSKPLYVPSSNSDERYGKDKAVRPTQTDLDAIYNSIHSKDVTVHLELDIVSDLDDELEEFNRLVRQGWFIPDSQEDPSDPL</sequence>
<evidence type="ECO:0000256" key="3">
    <source>
        <dbReference type="ARBA" id="ARBA00022679"/>
    </source>
</evidence>
<dbReference type="InterPro" id="IPR016039">
    <property type="entry name" value="Thiolase-like"/>
</dbReference>
<dbReference type="InterPro" id="IPR020841">
    <property type="entry name" value="PKS_Beta-ketoAc_synthase_dom"/>
</dbReference>